<protein>
    <submittedName>
        <fullName evidence="1">Uncharacterized protein</fullName>
    </submittedName>
</protein>
<proteinExistence type="predicted"/>
<dbReference type="RefSeq" id="WP_180094460.1">
    <property type="nucleotide sequence ID" value="NZ_JACCGK010000016.1"/>
</dbReference>
<organism evidence="1 2">
    <name type="scientific">Vreelandella sedimenti</name>
    <dbReference type="NCBI Taxonomy" id="2729618"/>
    <lineage>
        <taxon>Bacteria</taxon>
        <taxon>Pseudomonadati</taxon>
        <taxon>Pseudomonadota</taxon>
        <taxon>Gammaproteobacteria</taxon>
        <taxon>Oceanospirillales</taxon>
        <taxon>Halomonadaceae</taxon>
        <taxon>Vreelandella</taxon>
    </lineage>
</organism>
<dbReference type="EMBL" id="JACCGK010000016">
    <property type="protein sequence ID" value="NYT74231.1"/>
    <property type="molecule type" value="Genomic_DNA"/>
</dbReference>
<name>A0A7Z0NAD0_9GAMM</name>
<dbReference type="AlphaFoldDB" id="A0A7Z0NAD0"/>
<comment type="caution">
    <text evidence="1">The sequence shown here is derived from an EMBL/GenBank/DDBJ whole genome shotgun (WGS) entry which is preliminary data.</text>
</comment>
<keyword evidence="2" id="KW-1185">Reference proteome</keyword>
<evidence type="ECO:0000313" key="2">
    <source>
        <dbReference type="Proteomes" id="UP000520876"/>
    </source>
</evidence>
<dbReference type="Proteomes" id="UP000520876">
    <property type="component" value="Unassembled WGS sequence"/>
</dbReference>
<reference evidence="1 2" key="1">
    <citation type="submission" date="2020-07" db="EMBL/GenBank/DDBJ databases">
        <title>Halomonas sp. QX-2 draft genome sequence.</title>
        <authorList>
            <person name="Qiu X."/>
        </authorList>
    </citation>
    <scope>NUCLEOTIDE SEQUENCE [LARGE SCALE GENOMIC DNA]</scope>
    <source>
        <strain evidence="1 2">QX-2</strain>
    </source>
</reference>
<evidence type="ECO:0000313" key="1">
    <source>
        <dbReference type="EMBL" id="NYT74231.1"/>
    </source>
</evidence>
<sequence length="68" mass="7570">MTLSTFQRNCLLSQGIEIKDELTNGSVVCITGNGERIYTAKDLAGIAVPRLMDRFTAWLMPTREVEHG</sequence>
<accession>A0A7Z0NAD0</accession>
<gene>
    <name evidence="1" type="ORF">HZU72_17610</name>
</gene>